<protein>
    <submittedName>
        <fullName evidence="2">Uncharacterized protein</fullName>
    </submittedName>
</protein>
<proteinExistence type="predicted"/>
<accession>A0ABY8VN28</accession>
<keyword evidence="3" id="KW-1185">Reference proteome</keyword>
<dbReference type="Proteomes" id="UP001238805">
    <property type="component" value="Chromosome"/>
</dbReference>
<evidence type="ECO:0000313" key="3">
    <source>
        <dbReference type="Proteomes" id="UP001238805"/>
    </source>
</evidence>
<name>A0ABY8VN28_9CORY</name>
<feature type="compositionally biased region" description="Basic and acidic residues" evidence="1">
    <location>
        <begin position="161"/>
        <end position="187"/>
    </location>
</feature>
<organism evidence="2 3">
    <name type="scientific">Corynebacterium suedekumii</name>
    <dbReference type="NCBI Taxonomy" id="3049801"/>
    <lineage>
        <taxon>Bacteria</taxon>
        <taxon>Bacillati</taxon>
        <taxon>Actinomycetota</taxon>
        <taxon>Actinomycetes</taxon>
        <taxon>Mycobacteriales</taxon>
        <taxon>Corynebacteriaceae</taxon>
        <taxon>Corynebacterium</taxon>
    </lineage>
</organism>
<sequence length="187" mass="20778">MITTYLSQDSLARLTELIGAELLGYGTDIELDEGVGAFGAWLHTDQGYVSLEYLETVIDFGDEGERVESVLTVHPLSAEGPGGEEYPLPGTITAIQRVQDGIRQITKPEQTTEWEWWRDSGVRITLDSGRELLIHCASPVEIEVDMVTVPAGTAESPTPKDPGRVYQEGEKRRFEYERRETPVPKNG</sequence>
<evidence type="ECO:0000313" key="2">
    <source>
        <dbReference type="EMBL" id="WIM71055.1"/>
    </source>
</evidence>
<feature type="region of interest" description="Disordered" evidence="1">
    <location>
        <begin position="150"/>
        <end position="187"/>
    </location>
</feature>
<dbReference type="EMBL" id="CP126970">
    <property type="protein sequence ID" value="WIM71055.1"/>
    <property type="molecule type" value="Genomic_DNA"/>
</dbReference>
<reference evidence="2 3" key="1">
    <citation type="submission" date="2023-05" db="EMBL/GenBank/DDBJ databases">
        <title>Corynebacterium suedekumii sp. nov. and Corynebacterium breve sp. nov. isolated from raw cow's milk.</title>
        <authorList>
            <person name="Baer M.K."/>
            <person name="Mehl L."/>
            <person name="Hellmuth R."/>
            <person name="Marke G."/>
            <person name="Lipski A."/>
        </authorList>
    </citation>
    <scope>NUCLEOTIDE SEQUENCE [LARGE SCALE GENOMIC DNA]</scope>
    <source>
        <strain evidence="2 3">LM112</strain>
    </source>
</reference>
<evidence type="ECO:0000256" key="1">
    <source>
        <dbReference type="SAM" id="MobiDB-lite"/>
    </source>
</evidence>
<dbReference type="RefSeq" id="WP_284875630.1">
    <property type="nucleotide sequence ID" value="NZ_CP126970.1"/>
</dbReference>
<gene>
    <name evidence="2" type="ORF">QP029_04415</name>
</gene>